<dbReference type="KEGG" id="slia:HA039_15880"/>
<sequence>MSDHAGLRQAIGQAMAPFWYDREDRPRPDWVGEWSYWFVSAGNHLFDVLPGHEDDPRLVRYDDWTDSPENLPPSHCHGGPRALLDLDTPRTAESRRAADTWTAYHALAERFRTQDPRELTATASHEQPLIQTIESDPTLEERFTSNPALHFNEDQETYAARHAAAVLLTPTLLTLDGRWLEDGGPDHARMFNTYLDALPGETMVVRVLYHS</sequence>
<dbReference type="RefSeq" id="WP_167029801.1">
    <property type="nucleotide sequence ID" value="NZ_CP050177.1"/>
</dbReference>
<name>A0A6G9H071_9ACTN</name>
<dbReference type="EMBL" id="CP050177">
    <property type="protein sequence ID" value="QIQ03611.1"/>
    <property type="molecule type" value="Genomic_DNA"/>
</dbReference>
<dbReference type="AlphaFoldDB" id="A0A6G9H071"/>
<accession>A0A6G9H071</accession>
<proteinExistence type="predicted"/>
<dbReference type="Proteomes" id="UP000501179">
    <property type="component" value="Chromosome"/>
</dbReference>
<protein>
    <submittedName>
        <fullName evidence="1">Uncharacterized protein</fullName>
    </submittedName>
</protein>
<evidence type="ECO:0000313" key="1">
    <source>
        <dbReference type="EMBL" id="QIQ03611.1"/>
    </source>
</evidence>
<evidence type="ECO:0000313" key="2">
    <source>
        <dbReference type="Proteomes" id="UP000501179"/>
    </source>
</evidence>
<gene>
    <name evidence="1" type="ORF">HA039_15880</name>
</gene>
<keyword evidence="2" id="KW-1185">Reference proteome</keyword>
<reference evidence="1 2" key="1">
    <citation type="submission" date="2020-03" db="EMBL/GenBank/DDBJ databases">
        <title>A novel species.</title>
        <authorList>
            <person name="Gao J."/>
        </authorList>
    </citation>
    <scope>NUCLEOTIDE SEQUENCE [LARGE SCALE GENOMIC DNA]</scope>
    <source>
        <strain evidence="1 2">QMT-12</strain>
    </source>
</reference>
<organism evidence="1 2">
    <name type="scientific">Streptomyces liangshanensis</name>
    <dbReference type="NCBI Taxonomy" id="2717324"/>
    <lineage>
        <taxon>Bacteria</taxon>
        <taxon>Bacillati</taxon>
        <taxon>Actinomycetota</taxon>
        <taxon>Actinomycetes</taxon>
        <taxon>Kitasatosporales</taxon>
        <taxon>Streptomycetaceae</taxon>
        <taxon>Streptomyces</taxon>
    </lineage>
</organism>